<protein>
    <submittedName>
        <fullName evidence="1">Uncharacterized protein</fullName>
    </submittedName>
</protein>
<reference evidence="1" key="1">
    <citation type="journal article" date="2014" name="Front. Microbiol.">
        <title>High frequency of phylogenetically diverse reductive dehalogenase-homologous genes in deep subseafloor sedimentary metagenomes.</title>
        <authorList>
            <person name="Kawai M."/>
            <person name="Futagami T."/>
            <person name="Toyoda A."/>
            <person name="Takaki Y."/>
            <person name="Nishi S."/>
            <person name="Hori S."/>
            <person name="Arai W."/>
            <person name="Tsubouchi T."/>
            <person name="Morono Y."/>
            <person name="Uchiyama I."/>
            <person name="Ito T."/>
            <person name="Fujiyama A."/>
            <person name="Inagaki F."/>
            <person name="Takami H."/>
        </authorList>
    </citation>
    <scope>NUCLEOTIDE SEQUENCE</scope>
    <source>
        <strain evidence="1">Expedition CK06-06</strain>
    </source>
</reference>
<evidence type="ECO:0000313" key="1">
    <source>
        <dbReference type="EMBL" id="GAF95660.1"/>
    </source>
</evidence>
<feature type="non-terminal residue" evidence="1">
    <location>
        <position position="1"/>
    </location>
</feature>
<organism evidence="1">
    <name type="scientific">marine sediment metagenome</name>
    <dbReference type="NCBI Taxonomy" id="412755"/>
    <lineage>
        <taxon>unclassified sequences</taxon>
        <taxon>metagenomes</taxon>
        <taxon>ecological metagenomes</taxon>
    </lineage>
</organism>
<dbReference type="EMBL" id="BARS01019869">
    <property type="protein sequence ID" value="GAF95660.1"/>
    <property type="molecule type" value="Genomic_DNA"/>
</dbReference>
<proteinExistence type="predicted"/>
<name>X0V4T5_9ZZZZ</name>
<dbReference type="AlphaFoldDB" id="X0V4T5"/>
<sequence>REAVASVLDRFDLAKETALRRAHTLCGWLGSIT</sequence>
<accession>X0V4T5</accession>
<comment type="caution">
    <text evidence="1">The sequence shown here is derived from an EMBL/GenBank/DDBJ whole genome shotgun (WGS) entry which is preliminary data.</text>
</comment>
<gene>
    <name evidence="1" type="ORF">S01H1_32122</name>
</gene>